<dbReference type="PANTHER" id="PTHR32248">
    <property type="entry name" value="RNA POLYMERASE SIGMA-54 FACTOR"/>
    <property type="match status" value="1"/>
</dbReference>
<reference evidence="12" key="1">
    <citation type="submission" date="2015-07" db="EMBL/GenBank/DDBJ databases">
        <authorList>
            <person name="Liu B."/>
            <person name="Wang J."/>
            <person name="Zhu Y."/>
            <person name="Liu G."/>
            <person name="Chen Q."/>
            <person name="Lan J."/>
            <person name="Che J."/>
            <person name="Ge C."/>
            <person name="Shi H."/>
            <person name="Pan Z."/>
            <person name="Liu X."/>
        </authorList>
    </citation>
    <scope>NUCLEOTIDE SEQUENCE [LARGE SCALE GENOMIC DNA]</scope>
    <source>
        <strain evidence="12">DSM 23493</strain>
    </source>
</reference>
<gene>
    <name evidence="11" type="ORF">ACZ11_17610</name>
</gene>
<keyword evidence="8" id="KW-0804">Transcription</keyword>
<dbReference type="Gene3D" id="1.10.10.60">
    <property type="entry name" value="Homeodomain-like"/>
    <property type="match status" value="1"/>
</dbReference>
<proteinExistence type="inferred from homology"/>
<name>A0A0K9F6Z6_9BACI</name>
<protein>
    <submittedName>
        <fullName evidence="11">RNA polymerase subunit sigma-54</fullName>
    </submittedName>
</protein>
<dbReference type="GeneID" id="96600041"/>
<evidence type="ECO:0000256" key="2">
    <source>
        <dbReference type="ARBA" id="ARBA00022478"/>
    </source>
</evidence>
<organism evidence="11 12">
    <name type="scientific">Lysinibacillus xylanilyticus</name>
    <dbReference type="NCBI Taxonomy" id="582475"/>
    <lineage>
        <taxon>Bacteria</taxon>
        <taxon>Bacillati</taxon>
        <taxon>Bacillota</taxon>
        <taxon>Bacilli</taxon>
        <taxon>Bacillales</taxon>
        <taxon>Bacillaceae</taxon>
        <taxon>Lysinibacillus</taxon>
    </lineage>
</organism>
<accession>A0A0K9F6Z6</accession>
<keyword evidence="3" id="KW-0808">Transferase</keyword>
<evidence type="ECO:0000259" key="10">
    <source>
        <dbReference type="Pfam" id="PF04963"/>
    </source>
</evidence>
<dbReference type="InterPro" id="IPR007634">
    <property type="entry name" value="RNA_pol_sigma_54_DNA-bd"/>
</dbReference>
<dbReference type="PATRIC" id="fig|582475.4.peg.5355"/>
<dbReference type="GO" id="GO:0016987">
    <property type="term" value="F:sigma factor activity"/>
    <property type="evidence" value="ECO:0007669"/>
    <property type="project" value="UniProtKB-KW"/>
</dbReference>
<dbReference type="RefSeq" id="WP_049667843.1">
    <property type="nucleotide sequence ID" value="NZ_JBIWFF010000019.1"/>
</dbReference>
<keyword evidence="2" id="KW-0240">DNA-directed RNA polymerase</keyword>
<dbReference type="NCBIfam" id="TIGR02395">
    <property type="entry name" value="rpoN_sigma"/>
    <property type="match status" value="1"/>
</dbReference>
<dbReference type="PRINTS" id="PR00045">
    <property type="entry name" value="SIGMA54FCT"/>
</dbReference>
<keyword evidence="5" id="KW-0805">Transcription regulation</keyword>
<comment type="similarity">
    <text evidence="1">Belongs to the sigma-54 factor family.</text>
</comment>
<dbReference type="Proteomes" id="UP000037326">
    <property type="component" value="Unassembled WGS sequence"/>
</dbReference>
<evidence type="ECO:0000313" key="11">
    <source>
        <dbReference type="EMBL" id="KMY29948.1"/>
    </source>
</evidence>
<comment type="caution">
    <text evidence="11">The sequence shown here is derived from an EMBL/GenBank/DDBJ whole genome shotgun (WGS) entry which is preliminary data.</text>
</comment>
<evidence type="ECO:0000256" key="3">
    <source>
        <dbReference type="ARBA" id="ARBA00022679"/>
    </source>
</evidence>
<feature type="domain" description="RNA polymerase sigma factor 54 core-binding" evidence="10">
    <location>
        <begin position="72"/>
        <end position="253"/>
    </location>
</feature>
<evidence type="ECO:0000256" key="7">
    <source>
        <dbReference type="ARBA" id="ARBA00023125"/>
    </source>
</evidence>
<dbReference type="Pfam" id="PF04552">
    <property type="entry name" value="Sigma54_DBD"/>
    <property type="match status" value="1"/>
</dbReference>
<dbReference type="InterPro" id="IPR038709">
    <property type="entry name" value="RpoN_core-bd_sf"/>
</dbReference>
<dbReference type="AlphaFoldDB" id="A0A0K9F6Z6"/>
<evidence type="ECO:0000256" key="5">
    <source>
        <dbReference type="ARBA" id="ARBA00023015"/>
    </source>
</evidence>
<dbReference type="GO" id="GO:0016779">
    <property type="term" value="F:nucleotidyltransferase activity"/>
    <property type="evidence" value="ECO:0007669"/>
    <property type="project" value="UniProtKB-KW"/>
</dbReference>
<dbReference type="EMBL" id="LFXJ01000009">
    <property type="protein sequence ID" value="KMY29948.1"/>
    <property type="molecule type" value="Genomic_DNA"/>
</dbReference>
<dbReference type="GO" id="GO:0006352">
    <property type="term" value="P:DNA-templated transcription initiation"/>
    <property type="evidence" value="ECO:0007669"/>
    <property type="project" value="InterPro"/>
</dbReference>
<keyword evidence="4" id="KW-0548">Nucleotidyltransferase</keyword>
<evidence type="ECO:0000256" key="6">
    <source>
        <dbReference type="ARBA" id="ARBA00023082"/>
    </source>
</evidence>
<dbReference type="OrthoDB" id="9814402at2"/>
<dbReference type="Gene3D" id="1.10.10.1330">
    <property type="entry name" value="RNA polymerase sigma-54 factor, core-binding domain"/>
    <property type="match status" value="1"/>
</dbReference>
<dbReference type="Pfam" id="PF00309">
    <property type="entry name" value="Sigma54_AID"/>
    <property type="match status" value="1"/>
</dbReference>
<dbReference type="GO" id="GO:0003677">
    <property type="term" value="F:DNA binding"/>
    <property type="evidence" value="ECO:0007669"/>
    <property type="project" value="UniProtKB-KW"/>
</dbReference>
<dbReference type="PIRSF" id="PIRSF000774">
    <property type="entry name" value="RpoN"/>
    <property type="match status" value="1"/>
</dbReference>
<evidence type="ECO:0000256" key="1">
    <source>
        <dbReference type="ARBA" id="ARBA00008798"/>
    </source>
</evidence>
<dbReference type="GO" id="GO:0000428">
    <property type="term" value="C:DNA-directed RNA polymerase complex"/>
    <property type="evidence" value="ECO:0007669"/>
    <property type="project" value="UniProtKB-KW"/>
</dbReference>
<sequence length="428" mass="50115">MQLSIKQTHDLNLVMTAQLRQAIELLQYSTLELEQYIREQELENPLIELSEPIFQERTHFSKGVSRHTSILEHVTKYEKNIRDDLFEEIKLTLHKDKDIKLLKHIIYHLDDNGYYEQTMTPTYQDHEIEKGIHLLQNIGPLGVGARNLKECLLLQTMYHENSPAHAETVISFYLDELANQKWKQIADELDISLCELQEIYQFIQTLQPKLSSLFYQEAIHHHTPDIIVEIIDGVITFSLNDYYLPKINIHADYAPYITANSSEKSYFKKYLSDYQWLVNSIEQRRNTIIKIIKALIEKQKAFFTHGFDAIEPLTLREIAEQIEVHESTVSRVTTNKYVQTAFGIFELRDLFTSKLQTTNGNSVSQIKVKSLLSNYIKTENKNKPFSDQKIAEHFNTTLGIEISRRTIAKYREEMNIPSSARRKMIQFN</sequence>
<dbReference type="InterPro" id="IPR000394">
    <property type="entry name" value="RNA_pol_sigma_54"/>
</dbReference>
<evidence type="ECO:0000256" key="4">
    <source>
        <dbReference type="ARBA" id="ARBA00022695"/>
    </source>
</evidence>
<evidence type="ECO:0000259" key="9">
    <source>
        <dbReference type="Pfam" id="PF04552"/>
    </source>
</evidence>
<evidence type="ECO:0000256" key="8">
    <source>
        <dbReference type="ARBA" id="ARBA00023163"/>
    </source>
</evidence>
<keyword evidence="7" id="KW-0238">DNA-binding</keyword>
<dbReference type="GO" id="GO:0001216">
    <property type="term" value="F:DNA-binding transcription activator activity"/>
    <property type="evidence" value="ECO:0007669"/>
    <property type="project" value="InterPro"/>
</dbReference>
<dbReference type="PROSITE" id="PS00718">
    <property type="entry name" value="SIGMA54_2"/>
    <property type="match status" value="1"/>
</dbReference>
<feature type="domain" description="RNA polymerase sigma factor 54 DNA-binding" evidence="9">
    <location>
        <begin position="265"/>
        <end position="423"/>
    </location>
</feature>
<dbReference type="InterPro" id="IPR007046">
    <property type="entry name" value="RNA_pol_sigma_54_core-bd"/>
</dbReference>
<evidence type="ECO:0000313" key="12">
    <source>
        <dbReference type="Proteomes" id="UP000037326"/>
    </source>
</evidence>
<dbReference type="PANTHER" id="PTHR32248:SF4">
    <property type="entry name" value="RNA POLYMERASE SIGMA-54 FACTOR"/>
    <property type="match status" value="1"/>
</dbReference>
<dbReference type="Pfam" id="PF04963">
    <property type="entry name" value="Sigma54_CBD"/>
    <property type="match status" value="1"/>
</dbReference>
<dbReference type="PROSITE" id="PS50044">
    <property type="entry name" value="SIGMA54_3"/>
    <property type="match status" value="1"/>
</dbReference>
<dbReference type="PROSITE" id="PS00717">
    <property type="entry name" value="SIGMA54_1"/>
    <property type="match status" value="1"/>
</dbReference>
<keyword evidence="6" id="KW-0731">Sigma factor</keyword>